<dbReference type="AlphaFoldDB" id="A0A9P5E646"/>
<proteinExistence type="predicted"/>
<evidence type="ECO:0000313" key="1">
    <source>
        <dbReference type="EMBL" id="KAF4345629.1"/>
    </source>
</evidence>
<dbReference type="Proteomes" id="UP000730481">
    <property type="component" value="Unassembled WGS sequence"/>
</dbReference>
<gene>
    <name evidence="1" type="ORF">FBEOM_394</name>
</gene>
<reference evidence="1" key="2">
    <citation type="submission" date="2020-02" db="EMBL/GenBank/DDBJ databases">
        <title>Identification and distribution of gene clusters putatively required for synthesis of sphingolipid metabolism inhibitors in phylogenetically diverse species of the filamentous fungus Fusarium.</title>
        <authorList>
            <person name="Kim H.-S."/>
            <person name="Busman M."/>
            <person name="Brown D.W."/>
            <person name="Divon H."/>
            <person name="Uhlig S."/>
            <person name="Proctor R.H."/>
        </authorList>
    </citation>
    <scope>NUCLEOTIDE SEQUENCE</scope>
    <source>
        <strain evidence="1">NRRL 25174</strain>
    </source>
</reference>
<name>A0A9P5E646_9HYPO</name>
<dbReference type="OrthoDB" id="2896390at2759"/>
<dbReference type="EMBL" id="PVQB02000021">
    <property type="protein sequence ID" value="KAF4345629.1"/>
    <property type="molecule type" value="Genomic_DNA"/>
</dbReference>
<reference evidence="1" key="1">
    <citation type="journal article" date="2017" name="Mycologia">
        <title>Fusarium algeriense, sp. nov., a novel toxigenic crown rot pathogen of durum wheat from Algeria is nested in the Fusarium burgessii species complex.</title>
        <authorList>
            <person name="Laraba I."/>
            <person name="Keddad A."/>
            <person name="Boureghda H."/>
            <person name="Abdallah N."/>
            <person name="Vaughan M.M."/>
            <person name="Proctor R.H."/>
            <person name="Busman M."/>
            <person name="O'Donnell K."/>
        </authorList>
    </citation>
    <scope>NUCLEOTIDE SEQUENCE</scope>
    <source>
        <strain evidence="1">NRRL 25174</strain>
    </source>
</reference>
<organism evidence="1 2">
    <name type="scientific">Fusarium beomiforme</name>
    <dbReference type="NCBI Taxonomy" id="44412"/>
    <lineage>
        <taxon>Eukaryota</taxon>
        <taxon>Fungi</taxon>
        <taxon>Dikarya</taxon>
        <taxon>Ascomycota</taxon>
        <taxon>Pezizomycotina</taxon>
        <taxon>Sordariomycetes</taxon>
        <taxon>Hypocreomycetidae</taxon>
        <taxon>Hypocreales</taxon>
        <taxon>Nectriaceae</taxon>
        <taxon>Fusarium</taxon>
        <taxon>Fusarium burgessii species complex</taxon>
    </lineage>
</organism>
<accession>A0A9P5E646</accession>
<evidence type="ECO:0000313" key="2">
    <source>
        <dbReference type="Proteomes" id="UP000730481"/>
    </source>
</evidence>
<sequence length="288" mass="32472">MSSSRPLETDEAFILSTVSNFHEFFSSPPPFTEGSRFTLPNALSVVPLPPDLGGLKIETFADMYERVSGLLAKQYEVGMKGFRHQLAEPKAEVWISGNISAALLGWSASIDGRENFVHTLHLCTLHRLQEGEWTDSNPWRISGLIDMQHLPPEVPVPDIETGPLTEIFGLFEALLAHIRAQDWKAIFPLLLPGAGATISRNCQVPKTYMWPEFVEKLREEAESRLVPERKLLNCEGRRCMDLAFLWAPFVLEVEGLEQVRGVSVPSFRLVEGQWMISGLQETSWRLDK</sequence>
<protein>
    <submittedName>
        <fullName evidence="1">Uncharacterized protein</fullName>
    </submittedName>
</protein>
<keyword evidence="2" id="KW-1185">Reference proteome</keyword>
<comment type="caution">
    <text evidence="1">The sequence shown here is derived from an EMBL/GenBank/DDBJ whole genome shotgun (WGS) entry which is preliminary data.</text>
</comment>